<dbReference type="Gene3D" id="3.40.50.720">
    <property type="entry name" value="NAD(P)-binding Rossmann-like Domain"/>
    <property type="match status" value="1"/>
</dbReference>
<reference evidence="3 4" key="1">
    <citation type="journal article" date="2017" name="ISME J.">
        <title>Energy and carbon metabolisms in a deep terrestrial subsurface fluid microbial community.</title>
        <authorList>
            <person name="Momper L."/>
            <person name="Jungbluth S.P."/>
            <person name="Lee M.D."/>
            <person name="Amend J.P."/>
        </authorList>
    </citation>
    <scope>NUCLEOTIDE SEQUENCE [LARGE SCALE GENOMIC DNA]</scope>
    <source>
        <strain evidence="3">SURF_5</strain>
    </source>
</reference>
<organism evidence="3 4">
    <name type="scientific">Abyssobacteria bacterium (strain SURF_5)</name>
    <dbReference type="NCBI Taxonomy" id="2093360"/>
    <lineage>
        <taxon>Bacteria</taxon>
        <taxon>Pseudomonadati</taxon>
        <taxon>Candidatus Hydrogenedentota</taxon>
        <taxon>Candidatus Abyssobacteria</taxon>
    </lineage>
</organism>
<proteinExistence type="inferred from homology"/>
<comment type="caution">
    <text evidence="3">The sequence shown here is derived from an EMBL/GenBank/DDBJ whole genome shotgun (WGS) entry which is preliminary data.</text>
</comment>
<dbReference type="NCBIfam" id="NF005559">
    <property type="entry name" value="PRK07231.1"/>
    <property type="match status" value="1"/>
</dbReference>
<sequence>MKLHGKVALITGASQGIGNAISLSFAEHGAKIVINYLGHHKEALNLKEAIESKGSEAYLIRADISKPDEALSMVDQIIKKYKKIDVLVNNASVYLREGFFDCSEELFDKVIDTNLKSAFFCSQFAGKQMVKQKRGIIINISSNAAFMPKKGHGIVYGLSKTAIIYLTQSTALTLAPYVRVNCIAPGFTKTQMLPFIKSADELRKLSAKIPLKRINLPEDIANVVLFLASDDSRNITGQTLMVDGGFILK</sequence>
<dbReference type="PANTHER" id="PTHR43639:SF1">
    <property type="entry name" value="SHORT-CHAIN DEHYDROGENASE_REDUCTASE FAMILY PROTEIN"/>
    <property type="match status" value="1"/>
</dbReference>
<accession>A0A3A4NTL9</accession>
<dbReference type="EMBL" id="QZKU01000092">
    <property type="protein sequence ID" value="RJP19174.1"/>
    <property type="molecule type" value="Genomic_DNA"/>
</dbReference>
<evidence type="ECO:0000313" key="3">
    <source>
        <dbReference type="EMBL" id="RJP19174.1"/>
    </source>
</evidence>
<dbReference type="InterPro" id="IPR002347">
    <property type="entry name" value="SDR_fam"/>
</dbReference>
<dbReference type="Pfam" id="PF13561">
    <property type="entry name" value="adh_short_C2"/>
    <property type="match status" value="1"/>
</dbReference>
<keyword evidence="2" id="KW-0560">Oxidoreductase</keyword>
<dbReference type="CDD" id="cd05233">
    <property type="entry name" value="SDR_c"/>
    <property type="match status" value="1"/>
</dbReference>
<dbReference type="InterPro" id="IPR036291">
    <property type="entry name" value="NAD(P)-bd_dom_sf"/>
</dbReference>
<dbReference type="AlphaFoldDB" id="A0A3A4NTL9"/>
<comment type="similarity">
    <text evidence="1">Belongs to the short-chain dehydrogenases/reductases (SDR) family.</text>
</comment>
<dbReference type="PANTHER" id="PTHR43639">
    <property type="entry name" value="OXIDOREDUCTASE, SHORT-CHAIN DEHYDROGENASE/REDUCTASE FAMILY (AFU_ORTHOLOGUE AFUA_5G02870)"/>
    <property type="match status" value="1"/>
</dbReference>
<dbReference type="PRINTS" id="PR00081">
    <property type="entry name" value="GDHRDH"/>
</dbReference>
<evidence type="ECO:0000256" key="2">
    <source>
        <dbReference type="ARBA" id="ARBA00023002"/>
    </source>
</evidence>
<dbReference type="FunFam" id="3.40.50.720:FF:000084">
    <property type="entry name" value="Short-chain dehydrogenase reductase"/>
    <property type="match status" value="1"/>
</dbReference>
<name>A0A3A4NTL9_ABYX5</name>
<gene>
    <name evidence="3" type="ORF">C4520_13380</name>
</gene>
<evidence type="ECO:0000313" key="4">
    <source>
        <dbReference type="Proteomes" id="UP000265882"/>
    </source>
</evidence>
<evidence type="ECO:0000256" key="1">
    <source>
        <dbReference type="ARBA" id="ARBA00006484"/>
    </source>
</evidence>
<protein>
    <submittedName>
        <fullName evidence="3">3-oxoacyl-ACP reductase FabG</fullName>
    </submittedName>
</protein>
<dbReference type="PRINTS" id="PR00080">
    <property type="entry name" value="SDRFAMILY"/>
</dbReference>
<dbReference type="GO" id="GO:0016491">
    <property type="term" value="F:oxidoreductase activity"/>
    <property type="evidence" value="ECO:0007669"/>
    <property type="project" value="UniProtKB-KW"/>
</dbReference>
<dbReference type="SUPFAM" id="SSF51735">
    <property type="entry name" value="NAD(P)-binding Rossmann-fold domains"/>
    <property type="match status" value="1"/>
</dbReference>
<dbReference type="Proteomes" id="UP000265882">
    <property type="component" value="Unassembled WGS sequence"/>
</dbReference>